<organism evidence="1 2">
    <name type="scientific">Rhizobium favelukesii</name>
    <dbReference type="NCBI Taxonomy" id="348824"/>
    <lineage>
        <taxon>Bacteria</taxon>
        <taxon>Pseudomonadati</taxon>
        <taxon>Pseudomonadota</taxon>
        <taxon>Alphaproteobacteria</taxon>
        <taxon>Hyphomicrobiales</taxon>
        <taxon>Rhizobiaceae</taxon>
        <taxon>Rhizobium/Agrobacterium group</taxon>
        <taxon>Rhizobium</taxon>
    </lineage>
</organism>
<sequence length="159" mass="17394">MAKRTRIGPHVTTGEPGVYISHPGVDVDNVAVPYLLDSRYKNLDLFTYGVVGMNRMNAVSETVYYATVTIADLGYQPQFYANMVYASNNAGGIPVNSAYWPSSGVTFYVNAGNSQFTPQSSGVWMPNRTTICAQANILQNNVNGNMVLYYVVFKNPEAA</sequence>
<dbReference type="KEGG" id="rhl:LPU83_1531"/>
<reference evidence="1" key="1">
    <citation type="submission" date="2013-11" db="EMBL/GenBank/DDBJ databases">
        <title>Draft genome sequence of the broad-host-range Rhizobium sp. LPU83 strain, a member of the low-genetic diversity Oregon-like Rhizobium sp. group.</title>
        <authorList>
            <person name="Wibberg D."/>
            <person name="Puehler A."/>
            <person name="Schlueter A."/>
        </authorList>
    </citation>
    <scope>NUCLEOTIDE SEQUENCE [LARGE SCALE GENOMIC DNA]</scope>
    <source>
        <strain evidence="1">LPU83</strain>
    </source>
</reference>
<dbReference type="Proteomes" id="UP000019443">
    <property type="component" value="Chromosome"/>
</dbReference>
<dbReference type="PATRIC" id="fig|348824.6.peg.1649"/>
<dbReference type="HOGENOM" id="CLU_1659351_0_0_5"/>
<evidence type="ECO:0000313" key="2">
    <source>
        <dbReference type="Proteomes" id="UP000019443"/>
    </source>
</evidence>
<name>W6REV2_9HYPH</name>
<evidence type="ECO:0000313" key="1">
    <source>
        <dbReference type="EMBL" id="CDM57203.1"/>
    </source>
</evidence>
<keyword evidence="2" id="KW-1185">Reference proteome</keyword>
<protein>
    <submittedName>
        <fullName evidence="1">Uncharacterized protein</fullName>
    </submittedName>
</protein>
<proteinExistence type="predicted"/>
<accession>W6REV2</accession>
<dbReference type="eggNOG" id="ENOG503114C">
    <property type="taxonomic scope" value="Bacteria"/>
</dbReference>
<dbReference type="RefSeq" id="WP_037069300.1">
    <property type="nucleotide sequence ID" value="NZ_HG916852.1"/>
</dbReference>
<dbReference type="EMBL" id="HG916852">
    <property type="protein sequence ID" value="CDM57203.1"/>
    <property type="molecule type" value="Genomic_DNA"/>
</dbReference>
<dbReference type="AlphaFoldDB" id="W6REV2"/>
<gene>
    <name evidence="1" type="ORF">LPU83_1531</name>
</gene>